<keyword evidence="2 5" id="KW-0808">Transferase</keyword>
<keyword evidence="6" id="KW-0670">Pyruvate</keyword>
<evidence type="ECO:0000256" key="2">
    <source>
        <dbReference type="ARBA" id="ARBA00022679"/>
    </source>
</evidence>
<dbReference type="GO" id="GO:0016776">
    <property type="term" value="F:phosphotransferase activity, phosphate group as acceptor"/>
    <property type="evidence" value="ECO:0007669"/>
    <property type="project" value="UniProtKB-UniRule"/>
</dbReference>
<proteinExistence type="inferred from homology"/>
<comment type="function">
    <text evidence="5">Bifunctional serine/threonine kinase and phosphorylase involved in the regulation of the pyruvate, phosphate dikinase (PPDK) by catalyzing its phosphorylation/dephosphorylation.</text>
</comment>
<dbReference type="GO" id="GO:0004674">
    <property type="term" value="F:protein serine/threonine kinase activity"/>
    <property type="evidence" value="ECO:0007669"/>
    <property type="project" value="UniProtKB-UniRule"/>
</dbReference>
<dbReference type="InterPro" id="IPR026565">
    <property type="entry name" value="PPDK_reg"/>
</dbReference>
<keyword evidence="4 5" id="KW-0418">Kinase</keyword>
<dbReference type="AlphaFoldDB" id="A0A8J4H245"/>
<accession>A0A8J4H245</accession>
<name>A0A8J4H245_9BACL</name>
<comment type="similarity">
    <text evidence="5">Belongs to the pyruvate, phosphate/water dikinase regulatory protein family. PDRP subfamily.</text>
</comment>
<dbReference type="Pfam" id="PF03618">
    <property type="entry name" value="Kinase-PPPase"/>
    <property type="match status" value="1"/>
</dbReference>
<dbReference type="GO" id="GO:0043531">
    <property type="term" value="F:ADP binding"/>
    <property type="evidence" value="ECO:0007669"/>
    <property type="project" value="UniProtKB-UniRule"/>
</dbReference>
<keyword evidence="1 5" id="KW-0723">Serine/threonine-protein kinase</keyword>
<feature type="binding site" evidence="5">
    <location>
        <begin position="152"/>
        <end position="159"/>
    </location>
    <ligand>
        <name>ADP</name>
        <dbReference type="ChEBI" id="CHEBI:456216"/>
    </ligand>
</feature>
<evidence type="ECO:0000256" key="4">
    <source>
        <dbReference type="ARBA" id="ARBA00022777"/>
    </source>
</evidence>
<dbReference type="EMBL" id="BOVK01000011">
    <property type="protein sequence ID" value="GIQ68007.1"/>
    <property type="molecule type" value="Genomic_DNA"/>
</dbReference>
<dbReference type="EC" id="2.7.4.27" evidence="5"/>
<sequence length="271" mass="30172">MPDTHKSVVYVVSDAAGDTGEAVVKAAAAQFHPLETEVRRIPFVDSIEVIDVQLGQVQEQPGIVVFTLVIPELRDHLIARCMERNIPFVDILGPVVSGMEQQLGQKSKHVPGVIHRLDEDYFKKVEAVEFAVKYDDGRDPSGIVLADLVLVGVSRTSKTPLTMYLAHKKYKVANVPLVPEIIPPEQLFSLPKERIIGLTIDPGKLNSIRRERLRHLGLADDAQYANAERIKLELNYSEQIFERLGCTVIDVSNKAVEETASMILESLEDSR</sequence>
<evidence type="ECO:0000256" key="1">
    <source>
        <dbReference type="ARBA" id="ARBA00022527"/>
    </source>
</evidence>
<evidence type="ECO:0000313" key="7">
    <source>
        <dbReference type="Proteomes" id="UP000677918"/>
    </source>
</evidence>
<reference evidence="6" key="1">
    <citation type="submission" date="2021-04" db="EMBL/GenBank/DDBJ databases">
        <title>Draft genome sequence of Xylanibacillus composti strain K13.</title>
        <authorList>
            <person name="Uke A."/>
            <person name="Chhe C."/>
            <person name="Baramee S."/>
            <person name="Kosugi A."/>
        </authorList>
    </citation>
    <scope>NUCLEOTIDE SEQUENCE</scope>
    <source>
        <strain evidence="6">K13</strain>
    </source>
</reference>
<dbReference type="PANTHER" id="PTHR31756">
    <property type="entry name" value="PYRUVATE, PHOSPHATE DIKINASE REGULATORY PROTEIN 1, CHLOROPLASTIC"/>
    <property type="match status" value="1"/>
</dbReference>
<comment type="catalytic activity">
    <reaction evidence="5">
        <text>N(tele)-phospho-L-histidyl/L-threonyl-[pyruvate, phosphate dikinase] + ADP = N(tele)-phospho-L-histidyl/O-phospho-L-threonyl-[pyruvate, phosphate dikinase] + AMP + H(+)</text>
        <dbReference type="Rhea" id="RHEA:43692"/>
        <dbReference type="Rhea" id="RHEA-COMP:10650"/>
        <dbReference type="Rhea" id="RHEA-COMP:10651"/>
        <dbReference type="ChEBI" id="CHEBI:15378"/>
        <dbReference type="ChEBI" id="CHEBI:30013"/>
        <dbReference type="ChEBI" id="CHEBI:61977"/>
        <dbReference type="ChEBI" id="CHEBI:83586"/>
        <dbReference type="ChEBI" id="CHEBI:456215"/>
        <dbReference type="ChEBI" id="CHEBI:456216"/>
        <dbReference type="EC" id="2.7.11.32"/>
    </reaction>
</comment>
<keyword evidence="3 5" id="KW-0547">Nucleotide-binding</keyword>
<protein>
    <recommendedName>
        <fullName evidence="5">Putative pyruvate, phosphate dikinase regulatory protein</fullName>
        <shortName evidence="5">PPDK regulatory protein</shortName>
        <ecNumber evidence="5">2.7.11.32</ecNumber>
        <ecNumber evidence="5">2.7.4.27</ecNumber>
    </recommendedName>
</protein>
<dbReference type="PANTHER" id="PTHR31756:SF3">
    <property type="entry name" value="PYRUVATE, PHOSPHATE DIKINASE REGULATORY PROTEIN 1, CHLOROPLASTIC"/>
    <property type="match status" value="1"/>
</dbReference>
<comment type="caution">
    <text evidence="6">The sequence shown here is derived from an EMBL/GenBank/DDBJ whole genome shotgun (WGS) entry which is preliminary data.</text>
</comment>
<dbReference type="GO" id="GO:0005524">
    <property type="term" value="F:ATP binding"/>
    <property type="evidence" value="ECO:0007669"/>
    <property type="project" value="InterPro"/>
</dbReference>
<organism evidence="6 7">
    <name type="scientific">Xylanibacillus composti</name>
    <dbReference type="NCBI Taxonomy" id="1572762"/>
    <lineage>
        <taxon>Bacteria</taxon>
        <taxon>Bacillati</taxon>
        <taxon>Bacillota</taxon>
        <taxon>Bacilli</taxon>
        <taxon>Bacillales</taxon>
        <taxon>Paenibacillaceae</taxon>
        <taxon>Xylanibacillus</taxon>
    </lineage>
</organism>
<dbReference type="HAMAP" id="MF_00921">
    <property type="entry name" value="PDRP"/>
    <property type="match status" value="1"/>
</dbReference>
<dbReference type="EC" id="2.7.11.32" evidence="5"/>
<evidence type="ECO:0000313" key="6">
    <source>
        <dbReference type="EMBL" id="GIQ68007.1"/>
    </source>
</evidence>
<dbReference type="NCBIfam" id="NF003742">
    <property type="entry name" value="PRK05339.1"/>
    <property type="match status" value="1"/>
</dbReference>
<comment type="catalytic activity">
    <reaction evidence="5">
        <text>N(tele)-phospho-L-histidyl/O-phospho-L-threonyl-[pyruvate, phosphate dikinase] + phosphate + H(+) = N(tele)-phospho-L-histidyl/L-threonyl-[pyruvate, phosphate dikinase] + diphosphate</text>
        <dbReference type="Rhea" id="RHEA:43696"/>
        <dbReference type="Rhea" id="RHEA-COMP:10650"/>
        <dbReference type="Rhea" id="RHEA-COMP:10651"/>
        <dbReference type="ChEBI" id="CHEBI:15378"/>
        <dbReference type="ChEBI" id="CHEBI:30013"/>
        <dbReference type="ChEBI" id="CHEBI:33019"/>
        <dbReference type="ChEBI" id="CHEBI:43474"/>
        <dbReference type="ChEBI" id="CHEBI:61977"/>
        <dbReference type="ChEBI" id="CHEBI:83586"/>
        <dbReference type="EC" id="2.7.4.27"/>
    </reaction>
</comment>
<dbReference type="InterPro" id="IPR005177">
    <property type="entry name" value="Kinase-pyrophosphorylase"/>
</dbReference>
<evidence type="ECO:0000256" key="5">
    <source>
        <dbReference type="HAMAP-Rule" id="MF_00921"/>
    </source>
</evidence>
<dbReference type="RefSeq" id="WP_213410625.1">
    <property type="nucleotide sequence ID" value="NZ_BOVK01000011.1"/>
</dbReference>
<gene>
    <name evidence="6" type="primary">yqfL</name>
    <name evidence="6" type="ORF">XYCOK13_08310</name>
</gene>
<keyword evidence="7" id="KW-1185">Reference proteome</keyword>
<evidence type="ECO:0000256" key="3">
    <source>
        <dbReference type="ARBA" id="ARBA00022741"/>
    </source>
</evidence>
<dbReference type="Proteomes" id="UP000677918">
    <property type="component" value="Unassembled WGS sequence"/>
</dbReference>